<gene>
    <name evidence="2" type="ORF">D5R55_07060</name>
</gene>
<feature type="region of interest" description="Disordered" evidence="1">
    <location>
        <begin position="1"/>
        <end position="41"/>
    </location>
</feature>
<evidence type="ECO:0000256" key="1">
    <source>
        <dbReference type="SAM" id="MobiDB-lite"/>
    </source>
</evidence>
<dbReference type="RefSeq" id="WP_126360810.1">
    <property type="nucleotide sequence ID" value="NZ_CP034545.1"/>
</dbReference>
<reference evidence="2 3" key="1">
    <citation type="submission" date="2018-12" db="EMBL/GenBank/DDBJ databases">
        <title>Cadmium resistance mechanism in endophytic bacteria Burkholderia cenocepacia YG-3.</title>
        <authorList>
            <person name="Zhang X."/>
            <person name="Wang X."/>
            <person name="Zhu Y."/>
        </authorList>
    </citation>
    <scope>NUCLEOTIDE SEQUENCE [LARGE SCALE GENOMIC DNA]</scope>
    <source>
        <strain evidence="2 3">YG-3</strain>
    </source>
</reference>
<evidence type="ECO:0000313" key="3">
    <source>
        <dbReference type="Proteomes" id="UP000277191"/>
    </source>
</evidence>
<name>A0A3S9N4S3_9BURK</name>
<sequence length="271" mass="29891">MYSGGASRPRARSARGGVAGRARRLGRAAGPRESSYYRRPVALDQSRHRPFLAMSSVTSSHISNIQTSRLASRPASFHGHRSQTVRRGMFHNCYGHPRRRIDTTTINSRTLARSVRRRRPMNRACMSSADDEANRAHLSMRFTSPRFANFICAVRDAHATFDDRCARKISPTPDAACVTRIGAREMLRMCNADPKPENTSESGLFVSSESGARCGCRIDARTSTTHDGQSSHVALGKAASTDWTTGLHATHSMRATDRAGNGYDARTLIRQ</sequence>
<accession>A0A3S9N4S3</accession>
<organism evidence="2 3">
    <name type="scientific">Burkholderia cenocepacia</name>
    <dbReference type="NCBI Taxonomy" id="95486"/>
    <lineage>
        <taxon>Bacteria</taxon>
        <taxon>Pseudomonadati</taxon>
        <taxon>Pseudomonadota</taxon>
        <taxon>Betaproteobacteria</taxon>
        <taxon>Burkholderiales</taxon>
        <taxon>Burkholderiaceae</taxon>
        <taxon>Burkholderia</taxon>
        <taxon>Burkholderia cepacia complex</taxon>
    </lineage>
</organism>
<dbReference type="Proteomes" id="UP000277191">
    <property type="component" value="Chromosome 1"/>
</dbReference>
<dbReference type="AlphaFoldDB" id="A0A3S9N4S3"/>
<proteinExistence type="predicted"/>
<dbReference type="EMBL" id="CP034545">
    <property type="protein sequence ID" value="AZQ50778.1"/>
    <property type="molecule type" value="Genomic_DNA"/>
</dbReference>
<evidence type="ECO:0000313" key="2">
    <source>
        <dbReference type="EMBL" id="AZQ50778.1"/>
    </source>
</evidence>
<protein>
    <submittedName>
        <fullName evidence="2">Uncharacterized protein</fullName>
    </submittedName>
</protein>